<accession>A0AAV7Q990</accession>
<protein>
    <submittedName>
        <fullName evidence="1">Uncharacterized protein</fullName>
    </submittedName>
</protein>
<organism evidence="1 2">
    <name type="scientific">Pleurodeles waltl</name>
    <name type="common">Iberian ribbed newt</name>
    <dbReference type="NCBI Taxonomy" id="8319"/>
    <lineage>
        <taxon>Eukaryota</taxon>
        <taxon>Metazoa</taxon>
        <taxon>Chordata</taxon>
        <taxon>Craniata</taxon>
        <taxon>Vertebrata</taxon>
        <taxon>Euteleostomi</taxon>
        <taxon>Amphibia</taxon>
        <taxon>Batrachia</taxon>
        <taxon>Caudata</taxon>
        <taxon>Salamandroidea</taxon>
        <taxon>Salamandridae</taxon>
        <taxon>Pleurodelinae</taxon>
        <taxon>Pleurodeles</taxon>
    </lineage>
</organism>
<sequence>MALLAGHQIIVRGPLACDVVTGCCASLTAPGPHSLLAAVHTLRWAGVNLPFLKCGHEDASKIATQEMTWNTTLERLWTLRKDLGWVLELGRD</sequence>
<evidence type="ECO:0000313" key="2">
    <source>
        <dbReference type="Proteomes" id="UP001066276"/>
    </source>
</evidence>
<dbReference type="EMBL" id="JANPWB010000010">
    <property type="protein sequence ID" value="KAJ1136149.1"/>
    <property type="molecule type" value="Genomic_DNA"/>
</dbReference>
<dbReference type="AlphaFoldDB" id="A0AAV7Q990"/>
<reference evidence="1" key="1">
    <citation type="journal article" date="2022" name="bioRxiv">
        <title>Sequencing and chromosome-scale assembly of the giantPleurodeles waltlgenome.</title>
        <authorList>
            <person name="Brown T."/>
            <person name="Elewa A."/>
            <person name="Iarovenko S."/>
            <person name="Subramanian E."/>
            <person name="Araus A.J."/>
            <person name="Petzold A."/>
            <person name="Susuki M."/>
            <person name="Suzuki K.-i.T."/>
            <person name="Hayashi T."/>
            <person name="Toyoda A."/>
            <person name="Oliveira C."/>
            <person name="Osipova E."/>
            <person name="Leigh N.D."/>
            <person name="Simon A."/>
            <person name="Yun M.H."/>
        </authorList>
    </citation>
    <scope>NUCLEOTIDE SEQUENCE</scope>
    <source>
        <strain evidence="1">20211129_DDA</strain>
        <tissue evidence="1">Liver</tissue>
    </source>
</reference>
<keyword evidence="2" id="KW-1185">Reference proteome</keyword>
<dbReference type="Proteomes" id="UP001066276">
    <property type="component" value="Chromosome 6"/>
</dbReference>
<gene>
    <name evidence="1" type="ORF">NDU88_002567</name>
</gene>
<evidence type="ECO:0000313" key="1">
    <source>
        <dbReference type="EMBL" id="KAJ1136149.1"/>
    </source>
</evidence>
<name>A0AAV7Q990_PLEWA</name>
<proteinExistence type="predicted"/>
<comment type="caution">
    <text evidence="1">The sequence shown here is derived from an EMBL/GenBank/DDBJ whole genome shotgun (WGS) entry which is preliminary data.</text>
</comment>